<dbReference type="AlphaFoldDB" id="A0A378JTU6"/>
<keyword evidence="1" id="KW-0732">Signal</keyword>
<feature type="signal peptide" evidence="1">
    <location>
        <begin position="1"/>
        <end position="18"/>
    </location>
</feature>
<feature type="chain" id="PRO_5017028181" evidence="1">
    <location>
        <begin position="19"/>
        <end position="210"/>
    </location>
</feature>
<dbReference type="NCBIfam" id="TIGR02743">
    <property type="entry name" value="TraW"/>
    <property type="match status" value="1"/>
</dbReference>
<dbReference type="Proteomes" id="UP000254968">
    <property type="component" value="Unassembled WGS sequence"/>
</dbReference>
<dbReference type="InterPro" id="IPR025864">
    <property type="entry name" value="TraW_N_dom"/>
</dbReference>
<accession>A0A378JTU6</accession>
<evidence type="ECO:0000259" key="2">
    <source>
        <dbReference type="Pfam" id="PF12477"/>
    </source>
</evidence>
<name>A0A378JTU6_9GAMM</name>
<reference evidence="3 4" key="1">
    <citation type="submission" date="2018-06" db="EMBL/GenBank/DDBJ databases">
        <authorList>
            <consortium name="Pathogen Informatics"/>
            <person name="Doyle S."/>
        </authorList>
    </citation>
    <scope>NUCLEOTIDE SEQUENCE [LARGE SCALE GENOMIC DNA]</scope>
    <source>
        <strain evidence="3 4">NCTC13315</strain>
    </source>
</reference>
<dbReference type="EMBL" id="UGNV01000005">
    <property type="protein sequence ID" value="STX55690.1"/>
    <property type="molecule type" value="Genomic_DNA"/>
</dbReference>
<sequence length="210" mass="23433">MKRFLSLIMMLWGGSVSAKSFGVVGEVFPVAEKSFLVLIYERLQALTASGELDALNQRWVQTVAFHANRPTALGLKRTDRSITHDYYPEVTLSADILDDRGRLLYAKGTQINALERLPAYQPCWLFFNSEDEAQLHWAAQQKVTCNNPKFILTGGSVQAAEQKLQAVIYFDQAGRITTKLAILHVPALVKRAGNRLTVVEQAIKENGDVL</sequence>
<feature type="domain" description="Type-F conjugative transfer system protein TraW N-terminal" evidence="2">
    <location>
        <begin position="9"/>
        <end position="31"/>
    </location>
</feature>
<gene>
    <name evidence="3" type="primary">traW</name>
    <name evidence="3" type="ORF">NCTC13315_03060</name>
</gene>
<organism evidence="3 4">
    <name type="scientific">Legionella beliardensis</name>
    <dbReference type="NCBI Taxonomy" id="91822"/>
    <lineage>
        <taxon>Bacteria</taxon>
        <taxon>Pseudomonadati</taxon>
        <taxon>Pseudomonadota</taxon>
        <taxon>Gammaproteobacteria</taxon>
        <taxon>Legionellales</taxon>
        <taxon>Legionellaceae</taxon>
        <taxon>Legionella</taxon>
    </lineage>
</organism>
<proteinExistence type="predicted"/>
<keyword evidence="4" id="KW-1185">Reference proteome</keyword>
<dbReference type="InterPro" id="IPR014114">
    <property type="entry name" value="TraW"/>
</dbReference>
<dbReference type="Pfam" id="PF12477">
    <property type="entry name" value="TraW_N"/>
    <property type="match status" value="1"/>
</dbReference>
<evidence type="ECO:0000256" key="1">
    <source>
        <dbReference type="SAM" id="SignalP"/>
    </source>
</evidence>
<dbReference type="RefSeq" id="WP_165482085.1">
    <property type="nucleotide sequence ID" value="NZ_CAAAHO010000013.1"/>
</dbReference>
<evidence type="ECO:0000313" key="3">
    <source>
        <dbReference type="EMBL" id="STX55690.1"/>
    </source>
</evidence>
<evidence type="ECO:0000313" key="4">
    <source>
        <dbReference type="Proteomes" id="UP000254968"/>
    </source>
</evidence>
<protein>
    <submittedName>
        <fullName evidence="3">Type-F conjugative transfer system protein</fullName>
    </submittedName>
</protein>